<proteinExistence type="predicted"/>
<dbReference type="Proteomes" id="UP000887159">
    <property type="component" value="Unassembled WGS sequence"/>
</dbReference>
<protein>
    <submittedName>
        <fullName evidence="1">Uncharacterized protein</fullName>
    </submittedName>
</protein>
<evidence type="ECO:0000313" key="2">
    <source>
        <dbReference type="Proteomes" id="UP000887159"/>
    </source>
</evidence>
<dbReference type="EMBL" id="BMAU01021004">
    <property type="protein sequence ID" value="GFX86183.1"/>
    <property type="molecule type" value="Genomic_DNA"/>
</dbReference>
<dbReference type="AlphaFoldDB" id="A0A8X6R0M1"/>
<evidence type="ECO:0000313" key="1">
    <source>
        <dbReference type="EMBL" id="GFX86183.1"/>
    </source>
</evidence>
<dbReference type="PANTHER" id="PTHR47326">
    <property type="entry name" value="TRANSPOSABLE ELEMENT TC3 TRANSPOSASE-LIKE PROTEIN"/>
    <property type="match status" value="1"/>
</dbReference>
<accession>A0A8X6R0M1</accession>
<name>A0A8X6R0M1_TRICX</name>
<dbReference type="GO" id="GO:0003676">
    <property type="term" value="F:nucleic acid binding"/>
    <property type="evidence" value="ECO:0007669"/>
    <property type="project" value="InterPro"/>
</dbReference>
<dbReference type="InterPro" id="IPR036397">
    <property type="entry name" value="RNaseH_sf"/>
</dbReference>
<keyword evidence="2" id="KW-1185">Reference proteome</keyword>
<dbReference type="PANTHER" id="PTHR47326:SF1">
    <property type="entry name" value="HTH PSQ-TYPE DOMAIN-CONTAINING PROTEIN"/>
    <property type="match status" value="1"/>
</dbReference>
<dbReference type="Gene3D" id="3.30.420.10">
    <property type="entry name" value="Ribonuclease H-like superfamily/Ribonuclease H"/>
    <property type="match status" value="1"/>
</dbReference>
<organism evidence="1 2">
    <name type="scientific">Trichonephila clavipes</name>
    <name type="common">Golden silk orbweaver</name>
    <name type="synonym">Nephila clavipes</name>
    <dbReference type="NCBI Taxonomy" id="2585209"/>
    <lineage>
        <taxon>Eukaryota</taxon>
        <taxon>Metazoa</taxon>
        <taxon>Ecdysozoa</taxon>
        <taxon>Arthropoda</taxon>
        <taxon>Chelicerata</taxon>
        <taxon>Arachnida</taxon>
        <taxon>Araneae</taxon>
        <taxon>Araneomorphae</taxon>
        <taxon>Entelegynae</taxon>
        <taxon>Araneoidea</taxon>
        <taxon>Nephilidae</taxon>
        <taxon>Trichonephila</taxon>
    </lineage>
</organism>
<comment type="caution">
    <text evidence="1">The sequence shown here is derived from an EMBL/GenBank/DDBJ whole genome shotgun (WGS) entry which is preliminary data.</text>
</comment>
<reference evidence="1" key="1">
    <citation type="submission" date="2020-08" db="EMBL/GenBank/DDBJ databases">
        <title>Multicomponent nature underlies the extraordinary mechanical properties of spider dragline silk.</title>
        <authorList>
            <person name="Kono N."/>
            <person name="Nakamura H."/>
            <person name="Mori M."/>
            <person name="Yoshida Y."/>
            <person name="Ohtoshi R."/>
            <person name="Malay A.D."/>
            <person name="Moran D.A.P."/>
            <person name="Tomita M."/>
            <person name="Numata K."/>
            <person name="Arakawa K."/>
        </authorList>
    </citation>
    <scope>NUCLEOTIDE SEQUENCE</scope>
</reference>
<sequence>MTVWCDFTAEFINGPFFFEKVTQTGFKTVSVTGQRYVALLQNNIILELQERQTLQTVQQQDGATPHIALPKQCLLRPTFGEDRIISGYFNHKWPSSMADLTPGDFWLW</sequence>
<gene>
    <name evidence="1" type="ORF">TNCV_2560651</name>
</gene>